<keyword evidence="4" id="KW-1185">Reference proteome</keyword>
<evidence type="ECO:0000256" key="1">
    <source>
        <dbReference type="ARBA" id="ARBA00022741"/>
    </source>
</evidence>
<dbReference type="SUPFAM" id="SSF53067">
    <property type="entry name" value="Actin-like ATPase domain"/>
    <property type="match status" value="1"/>
</dbReference>
<proteinExistence type="predicted"/>
<keyword evidence="2" id="KW-0067">ATP-binding</keyword>
<dbReference type="STRING" id="930990.A0A067LR69"/>
<dbReference type="AlphaFoldDB" id="A0A067LR69"/>
<evidence type="ECO:0000313" key="3">
    <source>
        <dbReference type="EMBL" id="KDQ05713.1"/>
    </source>
</evidence>
<dbReference type="Proteomes" id="UP000027195">
    <property type="component" value="Unassembled WGS sequence"/>
</dbReference>
<dbReference type="Pfam" id="PF00012">
    <property type="entry name" value="HSP70"/>
    <property type="match status" value="1"/>
</dbReference>
<evidence type="ECO:0000313" key="4">
    <source>
        <dbReference type="Proteomes" id="UP000027195"/>
    </source>
</evidence>
<dbReference type="GO" id="GO:0005524">
    <property type="term" value="F:ATP binding"/>
    <property type="evidence" value="ECO:0007669"/>
    <property type="project" value="UniProtKB-KW"/>
</dbReference>
<dbReference type="Gene3D" id="3.30.420.40">
    <property type="match status" value="2"/>
</dbReference>
<dbReference type="PANTHER" id="PTHR19375">
    <property type="entry name" value="HEAT SHOCK PROTEIN 70KDA"/>
    <property type="match status" value="1"/>
</dbReference>
<dbReference type="InterPro" id="IPR043129">
    <property type="entry name" value="ATPase_NBD"/>
</dbReference>
<protein>
    <submittedName>
        <fullName evidence="3">Uncharacterized protein</fullName>
    </submittedName>
</protein>
<accession>A0A067LR69</accession>
<reference evidence="4" key="1">
    <citation type="journal article" date="2014" name="Proc. Natl. Acad. Sci. U.S.A.">
        <title>Extensive sampling of basidiomycete genomes demonstrates inadequacy of the white-rot/brown-rot paradigm for wood decay fungi.</title>
        <authorList>
            <person name="Riley R."/>
            <person name="Salamov A.A."/>
            <person name="Brown D.W."/>
            <person name="Nagy L.G."/>
            <person name="Floudas D."/>
            <person name="Held B.W."/>
            <person name="Levasseur A."/>
            <person name="Lombard V."/>
            <person name="Morin E."/>
            <person name="Otillar R."/>
            <person name="Lindquist E.A."/>
            <person name="Sun H."/>
            <person name="LaButti K.M."/>
            <person name="Schmutz J."/>
            <person name="Jabbour D."/>
            <person name="Luo H."/>
            <person name="Baker S.E."/>
            <person name="Pisabarro A.G."/>
            <person name="Walton J.D."/>
            <person name="Blanchette R.A."/>
            <person name="Henrissat B."/>
            <person name="Martin F."/>
            <person name="Cullen D."/>
            <person name="Hibbett D.S."/>
            <person name="Grigoriev I.V."/>
        </authorList>
    </citation>
    <scope>NUCLEOTIDE SEQUENCE [LARGE SCALE GENOMIC DNA]</scope>
    <source>
        <strain evidence="4">FD-172 SS1</strain>
    </source>
</reference>
<dbReference type="HOGENOM" id="CLU_741834_0_0_1"/>
<dbReference type="InParanoid" id="A0A067LR69"/>
<dbReference type="GO" id="GO:0140662">
    <property type="term" value="F:ATP-dependent protein folding chaperone"/>
    <property type="evidence" value="ECO:0007669"/>
    <property type="project" value="InterPro"/>
</dbReference>
<evidence type="ECO:0000256" key="2">
    <source>
        <dbReference type="ARBA" id="ARBA00022840"/>
    </source>
</evidence>
<dbReference type="PRINTS" id="PR00301">
    <property type="entry name" value="HEATSHOCK70"/>
</dbReference>
<organism evidence="3 4">
    <name type="scientific">Botryobasidium botryosum (strain FD-172 SS1)</name>
    <dbReference type="NCBI Taxonomy" id="930990"/>
    <lineage>
        <taxon>Eukaryota</taxon>
        <taxon>Fungi</taxon>
        <taxon>Dikarya</taxon>
        <taxon>Basidiomycota</taxon>
        <taxon>Agaricomycotina</taxon>
        <taxon>Agaricomycetes</taxon>
        <taxon>Cantharellales</taxon>
        <taxon>Botryobasidiaceae</taxon>
        <taxon>Botryobasidium</taxon>
    </lineage>
</organism>
<dbReference type="InterPro" id="IPR013126">
    <property type="entry name" value="Hsp_70_fam"/>
</dbReference>
<name>A0A067LR69_BOTB1</name>
<dbReference type="OrthoDB" id="2978977at2759"/>
<sequence length="373" mass="40307">MDDSSISTTPADILPEAAPNDLFQDGFGSPQSLTSTLLGDDDDWLAAAFVANEAEVAAFVAGLDAVDAAGEPAVNTTWFEHVGPIVAIPTPIPFTTTPGFEEAVGIEVERLEALLPDNATAFDMDAVRVLTRARVREIVTQLVQEDDRMEDGESSAEDEFEAQVSSDGEGMLVISEFEPQKTSARCACPDGREEYGTVIGIDLGTMYSYVGVQRGDRVEIIANDQGYRITPSWVGFTGDARLVRNATTLTRKTPSCTPSVSLVARYPEANIKRSQNRWSEKPWTQVKHKGETKGFTLEEIRAMVLGKMEEAAGAYLGKVVHAVETVPAYFNDAQCQATKDFGTIAALTLLRIVNDPTAATTAYGLDKKGSERP</sequence>
<dbReference type="EMBL" id="KL198200">
    <property type="protein sequence ID" value="KDQ05713.1"/>
    <property type="molecule type" value="Genomic_DNA"/>
</dbReference>
<gene>
    <name evidence="3" type="ORF">BOTBODRAFT_182294</name>
</gene>
<keyword evidence="1" id="KW-0547">Nucleotide-binding</keyword>